<feature type="compositionally biased region" description="Acidic residues" evidence="1">
    <location>
        <begin position="10"/>
        <end position="22"/>
    </location>
</feature>
<comment type="caution">
    <text evidence="2">The sequence shown here is derived from an EMBL/GenBank/DDBJ whole genome shotgun (WGS) entry which is preliminary data.</text>
</comment>
<evidence type="ECO:0000256" key="1">
    <source>
        <dbReference type="SAM" id="MobiDB-lite"/>
    </source>
</evidence>
<evidence type="ECO:0000313" key="3">
    <source>
        <dbReference type="Proteomes" id="UP000036951"/>
    </source>
</evidence>
<gene>
    <name evidence="2" type="ORF">ACU52_07120</name>
</gene>
<feature type="compositionally biased region" description="Polar residues" evidence="1">
    <location>
        <begin position="30"/>
        <end position="41"/>
    </location>
</feature>
<keyword evidence="3" id="KW-1185">Reference proteome</keyword>
<name>A0A8E1URV1_9BACT</name>
<dbReference type="AlphaFoldDB" id="A0A8E1URV1"/>
<protein>
    <submittedName>
        <fullName evidence="2">Uncharacterized protein</fullName>
    </submittedName>
</protein>
<proteinExistence type="predicted"/>
<organism evidence="2 3">
    <name type="scientific">Xylanibacter rarus</name>
    <dbReference type="NCBI Taxonomy" id="1676614"/>
    <lineage>
        <taxon>Bacteria</taxon>
        <taxon>Pseudomonadati</taxon>
        <taxon>Bacteroidota</taxon>
        <taxon>Bacteroidia</taxon>
        <taxon>Bacteroidales</taxon>
        <taxon>Prevotellaceae</taxon>
        <taxon>Xylanibacter</taxon>
    </lineage>
</organism>
<dbReference type="Proteomes" id="UP000036951">
    <property type="component" value="Unassembled WGS sequence"/>
</dbReference>
<evidence type="ECO:0000313" key="2">
    <source>
        <dbReference type="EMBL" id="KOO68602.1"/>
    </source>
</evidence>
<dbReference type="EMBL" id="LFQU01000011">
    <property type="protein sequence ID" value="KOO68602.1"/>
    <property type="molecule type" value="Genomic_DNA"/>
</dbReference>
<reference evidence="2 3" key="1">
    <citation type="submission" date="2015-06" db="EMBL/GenBank/DDBJ databases">
        <title>Prevotella sp. 109, sp. nov., a novel member of the family Prevotellaceae isolated from human faeces.</title>
        <authorList>
            <person name="Shkoporov A.N."/>
            <person name="Chaplin A.V."/>
            <person name="Kafarskaia L.I."/>
            <person name="Efimov B.A."/>
        </authorList>
    </citation>
    <scope>NUCLEOTIDE SEQUENCE [LARGE SCALE GENOMIC DNA]</scope>
    <source>
        <strain evidence="2 3">109</strain>
    </source>
</reference>
<accession>A0A8E1URV1</accession>
<feature type="region of interest" description="Disordered" evidence="1">
    <location>
        <begin position="10"/>
        <end position="41"/>
    </location>
</feature>
<sequence length="82" mass="9118">MQLFAQLEHVEEDDWPMQEEEQSDAHVPEQSAQPVKSSFLSHPTNKGGATIAAIIGNVPFAAFLKNSLRCRSSSFSFFMTNC</sequence>